<reference evidence="1 2" key="1">
    <citation type="submission" date="2019-08" db="EMBL/GenBank/DDBJ databases">
        <title>Whole genome of Aphis craccivora.</title>
        <authorList>
            <person name="Voronova N.V."/>
            <person name="Shulinski R.S."/>
            <person name="Bandarenka Y.V."/>
            <person name="Zhorov D.G."/>
            <person name="Warner D."/>
        </authorList>
    </citation>
    <scope>NUCLEOTIDE SEQUENCE [LARGE SCALE GENOMIC DNA]</scope>
    <source>
        <strain evidence="1">180601</strain>
        <tissue evidence="1">Whole Body</tissue>
    </source>
</reference>
<gene>
    <name evidence="1" type="ORF">FWK35_00021488</name>
</gene>
<dbReference type="EMBL" id="VUJU01005519">
    <property type="protein sequence ID" value="KAF0750987.1"/>
    <property type="molecule type" value="Genomic_DNA"/>
</dbReference>
<dbReference type="AlphaFoldDB" id="A0A6G0Y809"/>
<name>A0A6G0Y809_APHCR</name>
<proteinExistence type="predicted"/>
<sequence>MNTHENGCRSVFESLHLESKMPMIQRGCREKHEAYGDSLKKQRGFWKRTKKRLSDIFLAVCRCGYVTSHKQ</sequence>
<dbReference type="Proteomes" id="UP000478052">
    <property type="component" value="Unassembled WGS sequence"/>
</dbReference>
<comment type="caution">
    <text evidence="1">The sequence shown here is derived from an EMBL/GenBank/DDBJ whole genome shotgun (WGS) entry which is preliminary data.</text>
</comment>
<accession>A0A6G0Y809</accession>
<protein>
    <submittedName>
        <fullName evidence="1">Uncharacterized protein</fullName>
    </submittedName>
</protein>
<keyword evidence="2" id="KW-1185">Reference proteome</keyword>
<evidence type="ECO:0000313" key="1">
    <source>
        <dbReference type="EMBL" id="KAF0750987.1"/>
    </source>
</evidence>
<evidence type="ECO:0000313" key="2">
    <source>
        <dbReference type="Proteomes" id="UP000478052"/>
    </source>
</evidence>
<organism evidence="1 2">
    <name type="scientific">Aphis craccivora</name>
    <name type="common">Cowpea aphid</name>
    <dbReference type="NCBI Taxonomy" id="307492"/>
    <lineage>
        <taxon>Eukaryota</taxon>
        <taxon>Metazoa</taxon>
        <taxon>Ecdysozoa</taxon>
        <taxon>Arthropoda</taxon>
        <taxon>Hexapoda</taxon>
        <taxon>Insecta</taxon>
        <taxon>Pterygota</taxon>
        <taxon>Neoptera</taxon>
        <taxon>Paraneoptera</taxon>
        <taxon>Hemiptera</taxon>
        <taxon>Sternorrhyncha</taxon>
        <taxon>Aphidomorpha</taxon>
        <taxon>Aphidoidea</taxon>
        <taxon>Aphididae</taxon>
        <taxon>Aphidini</taxon>
        <taxon>Aphis</taxon>
        <taxon>Aphis</taxon>
    </lineage>
</organism>